<dbReference type="AlphaFoldDB" id="A0A2U1B501"/>
<dbReference type="PANTHER" id="PTHR11452:SF75">
    <property type="entry name" value="ALPHA-GALACTOSIDASE MEL1"/>
    <property type="match status" value="1"/>
</dbReference>
<keyword evidence="4 5" id="KW-0326">Glycosidase</keyword>
<keyword evidence="5" id="KW-1015">Disulfide bond</keyword>
<dbReference type="InterPro" id="IPR013780">
    <property type="entry name" value="Glyco_hydro_b"/>
</dbReference>
<dbReference type="PROSITE" id="PS51257">
    <property type="entry name" value="PROKAR_LIPOPROTEIN"/>
    <property type="match status" value="1"/>
</dbReference>
<dbReference type="Pfam" id="PF16499">
    <property type="entry name" value="Melibiase_2"/>
    <property type="match status" value="1"/>
</dbReference>
<evidence type="ECO:0000256" key="6">
    <source>
        <dbReference type="SAM" id="SignalP"/>
    </source>
</evidence>
<dbReference type="PRINTS" id="PR00740">
    <property type="entry name" value="GLHYDRLASE27"/>
</dbReference>
<dbReference type="InterPro" id="IPR041233">
    <property type="entry name" value="Melibiase_C"/>
</dbReference>
<keyword evidence="2 6" id="KW-0732">Signal</keyword>
<reference evidence="8 9" key="1">
    <citation type="submission" date="2018-04" db="EMBL/GenBank/DDBJ databases">
        <title>Genomic Encyclopedia of Type Strains, Phase IV (KMG-IV): sequencing the most valuable type-strain genomes for metagenomic binning, comparative biology and taxonomic classification.</title>
        <authorList>
            <person name="Goeker M."/>
        </authorList>
    </citation>
    <scope>NUCLEOTIDE SEQUENCE [LARGE SCALE GENOMIC DNA]</scope>
    <source>
        <strain evidence="8 9">DSM 100231</strain>
    </source>
</reference>
<comment type="caution">
    <text evidence="8">The sequence shown here is derived from an EMBL/GenBank/DDBJ whole genome shotgun (WGS) entry which is preliminary data.</text>
</comment>
<protein>
    <recommendedName>
        <fullName evidence="5">Alpha-galactosidase</fullName>
        <ecNumber evidence="5">3.2.1.22</ecNumber>
    </recommendedName>
    <alternativeName>
        <fullName evidence="5">Melibiase</fullName>
    </alternativeName>
</protein>
<organism evidence="8 9">
    <name type="scientific">Pontibacter virosus</name>
    <dbReference type="NCBI Taxonomy" id="1765052"/>
    <lineage>
        <taxon>Bacteria</taxon>
        <taxon>Pseudomonadati</taxon>
        <taxon>Bacteroidota</taxon>
        <taxon>Cytophagia</taxon>
        <taxon>Cytophagales</taxon>
        <taxon>Hymenobacteraceae</taxon>
        <taxon>Pontibacter</taxon>
    </lineage>
</organism>
<dbReference type="SUPFAM" id="SSF51011">
    <property type="entry name" value="Glycosyl hydrolase domain"/>
    <property type="match status" value="1"/>
</dbReference>
<dbReference type="InterPro" id="IPR017853">
    <property type="entry name" value="GH"/>
</dbReference>
<evidence type="ECO:0000313" key="8">
    <source>
        <dbReference type="EMBL" id="PVY43764.1"/>
    </source>
</evidence>
<dbReference type="InterPro" id="IPR013785">
    <property type="entry name" value="Aldolase_TIM"/>
</dbReference>
<name>A0A2U1B501_9BACT</name>
<dbReference type="CDD" id="cd14792">
    <property type="entry name" value="GH27"/>
    <property type="match status" value="1"/>
</dbReference>
<comment type="similarity">
    <text evidence="1 5">Belongs to the glycosyl hydrolase 27 family.</text>
</comment>
<feature type="chain" id="PRO_5015700122" description="Alpha-galactosidase" evidence="6">
    <location>
        <begin position="37"/>
        <end position="437"/>
    </location>
</feature>
<accession>A0A2U1B501</accession>
<dbReference type="Gene3D" id="2.60.40.1180">
    <property type="entry name" value="Golgi alpha-mannosidase II"/>
    <property type="match status" value="1"/>
</dbReference>
<comment type="catalytic activity">
    <reaction evidence="5">
        <text>Hydrolysis of terminal, non-reducing alpha-D-galactose residues in alpha-D-galactosides, including galactose oligosaccharides, galactomannans and galactolipids.</text>
        <dbReference type="EC" id="3.2.1.22"/>
    </reaction>
</comment>
<evidence type="ECO:0000259" key="7">
    <source>
        <dbReference type="Pfam" id="PF17801"/>
    </source>
</evidence>
<dbReference type="EMBL" id="QEKI01000001">
    <property type="protein sequence ID" value="PVY43764.1"/>
    <property type="molecule type" value="Genomic_DNA"/>
</dbReference>
<evidence type="ECO:0000256" key="3">
    <source>
        <dbReference type="ARBA" id="ARBA00022801"/>
    </source>
</evidence>
<evidence type="ECO:0000256" key="1">
    <source>
        <dbReference type="ARBA" id="ARBA00009743"/>
    </source>
</evidence>
<proteinExistence type="inferred from homology"/>
<sequence length="437" mass="49188">MVFCLWRGVKLYVHTYFMLRKLIPCFLLLALLACRSQPNSVVTSSAPAASKTAAVAERPRTPIMGWSSWNNFRANINEDIIKAQANYMVSTGMQEAGYTYINIDDGFFGGRNEDGGIMAHPERFPNGMRALSDYLHSKGLKAGIYSDAGINTCASYWDKDTVGVGMGLYGHDAQDLQLMLQEWNYDFIKVDWCGGDWLGLDEQARYTQIGHLIRQLRPDAVYNVCRWKFPGEWVVPLADSWRISGDIDNNFASVMHIVDLNADLWRHASPGHVNDMDMLQVGRGMSYEEDKTHFSMWCMMSSPLLAGNDLRQMSPETISILTNKELIAINQDKLVYQARRLVDKGDVEVWAKPLQTTMSGQVAVALLNRSEKTAAIAFNPDSVGLDAAKGYTMRDLWAKKEYAISTKKEVSFHVPPHGVVVLKLQGVSRPYNVFQYK</sequence>
<evidence type="ECO:0000313" key="9">
    <source>
        <dbReference type="Proteomes" id="UP000245466"/>
    </source>
</evidence>
<feature type="domain" description="Alpha galactosidase C-terminal" evidence="7">
    <location>
        <begin position="345"/>
        <end position="424"/>
    </location>
</feature>
<evidence type="ECO:0000256" key="4">
    <source>
        <dbReference type="ARBA" id="ARBA00023295"/>
    </source>
</evidence>
<feature type="signal peptide" evidence="6">
    <location>
        <begin position="1"/>
        <end position="36"/>
    </location>
</feature>
<keyword evidence="3 5" id="KW-0378">Hydrolase</keyword>
<dbReference type="GO" id="GO:0004557">
    <property type="term" value="F:alpha-galactosidase activity"/>
    <property type="evidence" value="ECO:0007669"/>
    <property type="project" value="UniProtKB-EC"/>
</dbReference>
<dbReference type="EC" id="3.2.1.22" evidence="5"/>
<dbReference type="Pfam" id="PF17801">
    <property type="entry name" value="Melibiase_C"/>
    <property type="match status" value="1"/>
</dbReference>
<evidence type="ECO:0000256" key="2">
    <source>
        <dbReference type="ARBA" id="ARBA00022729"/>
    </source>
</evidence>
<dbReference type="PANTHER" id="PTHR11452">
    <property type="entry name" value="ALPHA-GALACTOSIDASE/ALPHA-N-ACETYLGALACTOSAMINIDASE"/>
    <property type="match status" value="1"/>
</dbReference>
<dbReference type="InterPro" id="IPR002241">
    <property type="entry name" value="Glyco_hydro_27"/>
</dbReference>
<dbReference type="GO" id="GO:0005975">
    <property type="term" value="P:carbohydrate metabolic process"/>
    <property type="evidence" value="ECO:0007669"/>
    <property type="project" value="InterPro"/>
</dbReference>
<dbReference type="Proteomes" id="UP000245466">
    <property type="component" value="Unassembled WGS sequence"/>
</dbReference>
<keyword evidence="9" id="KW-1185">Reference proteome</keyword>
<dbReference type="Gene3D" id="3.20.20.70">
    <property type="entry name" value="Aldolase class I"/>
    <property type="match status" value="1"/>
</dbReference>
<evidence type="ECO:0000256" key="5">
    <source>
        <dbReference type="RuleBase" id="RU361168"/>
    </source>
</evidence>
<dbReference type="SUPFAM" id="SSF51445">
    <property type="entry name" value="(Trans)glycosidases"/>
    <property type="match status" value="1"/>
</dbReference>
<gene>
    <name evidence="8" type="ORF">C8E01_101120</name>
</gene>